<gene>
    <name evidence="2" type="ORF">VA603_07415</name>
</gene>
<keyword evidence="3" id="KW-1185">Reference proteome</keyword>
<protein>
    <recommendedName>
        <fullName evidence="4">Transmembrane protein</fullName>
    </recommendedName>
</protein>
<feature type="transmembrane region" description="Helical" evidence="1">
    <location>
        <begin position="55"/>
        <end position="76"/>
    </location>
</feature>
<feature type="transmembrane region" description="Helical" evidence="1">
    <location>
        <begin position="6"/>
        <end position="25"/>
    </location>
</feature>
<reference evidence="2 3" key="1">
    <citation type="submission" date="2023-12" db="EMBL/GenBank/DDBJ databases">
        <title>Stenotrophomonas guangdongensis sp. nov., isolated from wilted pepper plants (Capsicum annuum).</title>
        <authorList>
            <person name="Qiu M."/>
            <person name="Li Y."/>
            <person name="Liu Q."/>
            <person name="Zhang X."/>
            <person name="Huang Y."/>
            <person name="Guo R."/>
            <person name="Hu M."/>
            <person name="Zhou J."/>
            <person name="Zhou X."/>
        </authorList>
    </citation>
    <scope>NUCLEOTIDE SEQUENCE [LARGE SCALE GENOMIC DNA]</scope>
    <source>
        <strain evidence="2 3">MH1</strain>
    </source>
</reference>
<keyword evidence="1" id="KW-0812">Transmembrane</keyword>
<sequence length="83" mass="9247">MKKVIWKLMIFFASCGSLLSGFFWFMSARIQRELMDAPGAPEQFSKTMLVLSADMNYWAALDAFCTGAALVLSAMFEDSNSSD</sequence>
<proteinExistence type="predicted"/>
<dbReference type="Proteomes" id="UP001301653">
    <property type="component" value="Unassembled WGS sequence"/>
</dbReference>
<accession>A0ABU5V1W3</accession>
<evidence type="ECO:0008006" key="4">
    <source>
        <dbReference type="Google" id="ProtNLM"/>
    </source>
</evidence>
<dbReference type="EMBL" id="JAYFUH010000085">
    <property type="protein sequence ID" value="MEA5667353.1"/>
    <property type="molecule type" value="Genomic_DNA"/>
</dbReference>
<name>A0ABU5V1W3_9GAMM</name>
<keyword evidence="1" id="KW-0472">Membrane</keyword>
<comment type="caution">
    <text evidence="2">The sequence shown here is derived from an EMBL/GenBank/DDBJ whole genome shotgun (WGS) entry which is preliminary data.</text>
</comment>
<dbReference type="RefSeq" id="WP_323438398.1">
    <property type="nucleotide sequence ID" value="NZ_JAYFUH010000085.1"/>
</dbReference>
<organism evidence="2 3">
    <name type="scientific">Stenotrophomonas capsici</name>
    <dbReference type="NCBI Taxonomy" id="3110230"/>
    <lineage>
        <taxon>Bacteria</taxon>
        <taxon>Pseudomonadati</taxon>
        <taxon>Pseudomonadota</taxon>
        <taxon>Gammaproteobacteria</taxon>
        <taxon>Lysobacterales</taxon>
        <taxon>Lysobacteraceae</taxon>
        <taxon>Stenotrophomonas</taxon>
    </lineage>
</organism>
<keyword evidence="1" id="KW-1133">Transmembrane helix</keyword>
<evidence type="ECO:0000313" key="2">
    <source>
        <dbReference type="EMBL" id="MEA5667353.1"/>
    </source>
</evidence>
<evidence type="ECO:0000313" key="3">
    <source>
        <dbReference type="Proteomes" id="UP001301653"/>
    </source>
</evidence>
<evidence type="ECO:0000256" key="1">
    <source>
        <dbReference type="SAM" id="Phobius"/>
    </source>
</evidence>